<evidence type="ECO:0000256" key="1">
    <source>
        <dbReference type="ARBA" id="ARBA00008857"/>
    </source>
</evidence>
<evidence type="ECO:0000256" key="5">
    <source>
        <dbReference type="PROSITE-ProRule" id="PRU01248"/>
    </source>
</evidence>
<accession>A0ABV9SNC7</accession>
<dbReference type="InterPro" id="IPR013762">
    <property type="entry name" value="Integrase-like_cat_sf"/>
</dbReference>
<evidence type="ECO:0000256" key="3">
    <source>
        <dbReference type="ARBA" id="ARBA00023125"/>
    </source>
</evidence>
<dbReference type="EMBL" id="JBHSIY010000010">
    <property type="protein sequence ID" value="MFC4867807.1"/>
    <property type="molecule type" value="Genomic_DNA"/>
</dbReference>
<dbReference type="InterPro" id="IPR011010">
    <property type="entry name" value="DNA_brk_join_enz"/>
</dbReference>
<evidence type="ECO:0000259" key="6">
    <source>
        <dbReference type="PROSITE" id="PS51898"/>
    </source>
</evidence>
<evidence type="ECO:0000256" key="4">
    <source>
        <dbReference type="ARBA" id="ARBA00023172"/>
    </source>
</evidence>
<evidence type="ECO:0000313" key="9">
    <source>
        <dbReference type="Proteomes" id="UP001595858"/>
    </source>
</evidence>
<dbReference type="InterPro" id="IPR004107">
    <property type="entry name" value="Integrase_SAM-like_N"/>
</dbReference>
<dbReference type="Pfam" id="PF00589">
    <property type="entry name" value="Phage_integrase"/>
    <property type="match status" value="1"/>
</dbReference>
<dbReference type="PANTHER" id="PTHR30349">
    <property type="entry name" value="PHAGE INTEGRASE-RELATED"/>
    <property type="match status" value="1"/>
</dbReference>
<dbReference type="Proteomes" id="UP001595858">
    <property type="component" value="Unassembled WGS sequence"/>
</dbReference>
<dbReference type="Gene3D" id="1.10.443.10">
    <property type="entry name" value="Intergrase catalytic core"/>
    <property type="match status" value="1"/>
</dbReference>
<dbReference type="Pfam" id="PF14659">
    <property type="entry name" value="Phage_int_SAM_3"/>
    <property type="match status" value="1"/>
</dbReference>
<gene>
    <name evidence="8" type="ORF">ACFPCZ_14300</name>
</gene>
<proteinExistence type="inferred from homology"/>
<dbReference type="SUPFAM" id="SSF56349">
    <property type="entry name" value="DNA breaking-rejoining enzymes"/>
    <property type="match status" value="1"/>
</dbReference>
<keyword evidence="2" id="KW-0229">DNA integration</keyword>
<sequence>MPRNRDGSVFKRCSCTHPHTGTRLGAGCPKLKRANGAWSPTHGTWGYQIELPPTHAGTRRQARRAGLATREEAAEALQHVATLLDLADDEHIAVQVADLIQKTLRERRELPATAEVRRRLLGGADPAAEAPTVQQWLTEWVATHELAESTRRAYQSHITHYFIPHLGPIRLDRLRSLHVQAVFDAIQERNDHIRACRGSEDEKARARVRGMRIATPATQQRIRATLRSALNAALARPDIPLQHNPACHLSLPSAPRPRPRVWTRARLEQWRRTGEVPSPVMLWTPEQTAAFLRAAGDQRLYALFHLLVHRGLRRGEAVGLPWAETRLEEAAIDIRTAVVELDWDMLTTVPKTPAGERTVTLDEATTVLLQRWRARQAEERLAAGPGWHDSGLVFTNPDGTGLRPSWVSDEFARIVARADLPPIRLHDLRHGAASLGLAAGVDIKVVSAELGHSTTTFTQDTYQTVFPEVAREAAEATAGLLANTATAGARPR</sequence>
<comment type="similarity">
    <text evidence="1">Belongs to the 'phage' integrase family.</text>
</comment>
<protein>
    <submittedName>
        <fullName evidence="8">Tyrosine-type recombinase/integrase</fullName>
    </submittedName>
</protein>
<feature type="domain" description="Tyr recombinase" evidence="6">
    <location>
        <begin position="278"/>
        <end position="475"/>
    </location>
</feature>
<evidence type="ECO:0000313" key="8">
    <source>
        <dbReference type="EMBL" id="MFC4867807.1"/>
    </source>
</evidence>
<dbReference type="PROSITE" id="PS51898">
    <property type="entry name" value="TYR_RECOMBINASE"/>
    <property type="match status" value="1"/>
</dbReference>
<evidence type="ECO:0000259" key="7">
    <source>
        <dbReference type="PROSITE" id="PS51900"/>
    </source>
</evidence>
<reference evidence="9" key="1">
    <citation type="journal article" date="2019" name="Int. J. Syst. Evol. Microbiol.">
        <title>The Global Catalogue of Microorganisms (GCM) 10K type strain sequencing project: providing services to taxonomists for standard genome sequencing and annotation.</title>
        <authorList>
            <consortium name="The Broad Institute Genomics Platform"/>
            <consortium name="The Broad Institute Genome Sequencing Center for Infectious Disease"/>
            <person name="Wu L."/>
            <person name="Ma J."/>
        </authorList>
    </citation>
    <scope>NUCLEOTIDE SEQUENCE [LARGE SCALE GENOMIC DNA]</scope>
    <source>
        <strain evidence="9">CGMCC 4.7304</strain>
    </source>
</reference>
<keyword evidence="3 5" id="KW-0238">DNA-binding</keyword>
<dbReference type="CDD" id="cd01189">
    <property type="entry name" value="INT_ICEBs1_C_like"/>
    <property type="match status" value="1"/>
</dbReference>
<dbReference type="PANTHER" id="PTHR30349:SF64">
    <property type="entry name" value="PROPHAGE INTEGRASE INTD-RELATED"/>
    <property type="match status" value="1"/>
</dbReference>
<keyword evidence="9" id="KW-1185">Reference proteome</keyword>
<dbReference type="InterPro" id="IPR044068">
    <property type="entry name" value="CB"/>
</dbReference>
<feature type="domain" description="Core-binding (CB)" evidence="7">
    <location>
        <begin position="131"/>
        <end position="234"/>
    </location>
</feature>
<dbReference type="PROSITE" id="PS51900">
    <property type="entry name" value="CB"/>
    <property type="match status" value="1"/>
</dbReference>
<dbReference type="InterPro" id="IPR050090">
    <property type="entry name" value="Tyrosine_recombinase_XerCD"/>
</dbReference>
<dbReference type="RefSeq" id="WP_344146028.1">
    <property type="nucleotide sequence ID" value="NZ_BAAAQI010000016.1"/>
</dbReference>
<evidence type="ECO:0000256" key="2">
    <source>
        <dbReference type="ARBA" id="ARBA00022908"/>
    </source>
</evidence>
<keyword evidence="4" id="KW-0233">DNA recombination</keyword>
<dbReference type="Gene3D" id="1.10.150.130">
    <property type="match status" value="1"/>
</dbReference>
<organism evidence="8 9">
    <name type="scientific">Streptomonospora arabica</name>
    <dbReference type="NCBI Taxonomy" id="412417"/>
    <lineage>
        <taxon>Bacteria</taxon>
        <taxon>Bacillati</taxon>
        <taxon>Actinomycetota</taxon>
        <taxon>Actinomycetes</taxon>
        <taxon>Streptosporangiales</taxon>
        <taxon>Nocardiopsidaceae</taxon>
        <taxon>Streptomonospora</taxon>
    </lineage>
</organism>
<dbReference type="InterPro" id="IPR002104">
    <property type="entry name" value="Integrase_catalytic"/>
</dbReference>
<dbReference type="InterPro" id="IPR010998">
    <property type="entry name" value="Integrase_recombinase_N"/>
</dbReference>
<name>A0ABV9SNC7_9ACTN</name>
<comment type="caution">
    <text evidence="8">The sequence shown here is derived from an EMBL/GenBank/DDBJ whole genome shotgun (WGS) entry which is preliminary data.</text>
</comment>